<feature type="domain" description="Ig-like" evidence="1">
    <location>
        <begin position="166"/>
        <end position="232"/>
    </location>
</feature>
<evidence type="ECO:0000313" key="2">
    <source>
        <dbReference type="EMBL" id="KAH0625597.1"/>
    </source>
</evidence>
<dbReference type="InterPro" id="IPR007110">
    <property type="entry name" value="Ig-like_dom"/>
</dbReference>
<accession>A0ABQ7T7S4</accession>
<reference evidence="2 3" key="1">
    <citation type="journal article" date="2022" name="Gigascience">
        <title>A chromosome-level genome assembly and annotation of the desert horned lizard, Phrynosoma platyrhinos, provides insight into chromosomal rearrangements among reptiles.</title>
        <authorList>
            <person name="Koochekian N."/>
            <person name="Ascanio A."/>
            <person name="Farleigh K."/>
            <person name="Card D.C."/>
            <person name="Schield D.R."/>
            <person name="Castoe T.A."/>
            <person name="Jezkova T."/>
        </authorList>
    </citation>
    <scope>NUCLEOTIDE SEQUENCE [LARGE SCALE GENOMIC DNA]</scope>
    <source>
        <strain evidence="2">NK-2021</strain>
    </source>
</reference>
<dbReference type="Pfam" id="PF07686">
    <property type="entry name" value="V-set"/>
    <property type="match status" value="5"/>
</dbReference>
<dbReference type="SUPFAM" id="SSF48726">
    <property type="entry name" value="Immunoglobulin"/>
    <property type="match status" value="5"/>
</dbReference>
<feature type="domain" description="Ig-like" evidence="1">
    <location>
        <begin position="80"/>
        <end position="163"/>
    </location>
</feature>
<dbReference type="InterPro" id="IPR013783">
    <property type="entry name" value="Ig-like_fold"/>
</dbReference>
<dbReference type="Gene3D" id="2.60.40.10">
    <property type="entry name" value="Immunoglobulins"/>
    <property type="match status" value="5"/>
</dbReference>
<dbReference type="InterPro" id="IPR003599">
    <property type="entry name" value="Ig_sub"/>
</dbReference>
<name>A0ABQ7T7S4_PHRPL</name>
<evidence type="ECO:0000259" key="1">
    <source>
        <dbReference type="PROSITE" id="PS50835"/>
    </source>
</evidence>
<dbReference type="EMBL" id="JAIPUX010001211">
    <property type="protein sequence ID" value="KAH0625597.1"/>
    <property type="molecule type" value="Genomic_DNA"/>
</dbReference>
<dbReference type="InterPro" id="IPR050150">
    <property type="entry name" value="IgV_Light_Chain"/>
</dbReference>
<organism evidence="2 3">
    <name type="scientific">Phrynosoma platyrhinos</name>
    <name type="common">Desert horned lizard</name>
    <dbReference type="NCBI Taxonomy" id="52577"/>
    <lineage>
        <taxon>Eukaryota</taxon>
        <taxon>Metazoa</taxon>
        <taxon>Chordata</taxon>
        <taxon>Craniata</taxon>
        <taxon>Vertebrata</taxon>
        <taxon>Euteleostomi</taxon>
        <taxon>Lepidosauria</taxon>
        <taxon>Squamata</taxon>
        <taxon>Bifurcata</taxon>
        <taxon>Unidentata</taxon>
        <taxon>Episquamata</taxon>
        <taxon>Toxicofera</taxon>
        <taxon>Iguania</taxon>
        <taxon>Phrynosomatidae</taxon>
        <taxon>Phrynosomatinae</taxon>
        <taxon>Phrynosoma</taxon>
    </lineage>
</organism>
<feature type="domain" description="Ig-like" evidence="1">
    <location>
        <begin position="362"/>
        <end position="448"/>
    </location>
</feature>
<dbReference type="PANTHER" id="PTHR23267">
    <property type="entry name" value="IMMUNOGLOBULIN LIGHT CHAIN"/>
    <property type="match status" value="1"/>
</dbReference>
<dbReference type="InterPro" id="IPR003598">
    <property type="entry name" value="Ig_sub2"/>
</dbReference>
<dbReference type="Proteomes" id="UP000826234">
    <property type="component" value="Unassembled WGS sequence"/>
</dbReference>
<dbReference type="SMART" id="SM00406">
    <property type="entry name" value="IGv"/>
    <property type="match status" value="5"/>
</dbReference>
<protein>
    <recommendedName>
        <fullName evidence="1">Ig-like domain-containing protein</fullName>
    </recommendedName>
</protein>
<gene>
    <name evidence="2" type="ORF">JD844_015179</name>
</gene>
<dbReference type="PROSITE" id="PS50835">
    <property type="entry name" value="IG_LIKE"/>
    <property type="match status" value="4"/>
</dbReference>
<feature type="domain" description="Ig-like" evidence="1">
    <location>
        <begin position="250"/>
        <end position="352"/>
    </location>
</feature>
<dbReference type="SMART" id="SM00408">
    <property type="entry name" value="IGc2"/>
    <property type="match status" value="2"/>
</dbReference>
<evidence type="ECO:0000313" key="3">
    <source>
        <dbReference type="Proteomes" id="UP000826234"/>
    </source>
</evidence>
<proteinExistence type="predicted"/>
<sequence length="448" mass="48936">MNSGYSISKERARWFQQKSSGVPRFLYHYYTSGDQGRGSGVPERFSVSPDASNNLWNLVIAGVQAEDEAVYYWISSQSTPTQPISQPVSLGETVKLSCTFSDSSSYKIGWSQQRSGVAPRFVQYTGSSRGEGIPDRFTASQSGDLGYLTITNTQTEDEADYYCGRCLFRGNTDAEVLWLQQESGQVPRFVHCNGCSNRGEGIPSRFTASATDNIAYLTITDAQVEDEAEYDCLCWSSSESMFHRGVASQPTLTQTPSQSVTLGNTVKLTTTLSSGYDSYVVSWYQQREGQAPRLVLDTSNNRGSGIPDRFSGSKAGRERYLTITNVQAEDEATYYCAAAHGSGKLSVQQLQSLKETESVAAGGTVSLSCRYNSGNIGDSNYPLWVQQKFPQKPGTVMYGTSTRPSDVPARFSGSRSGDLMSLTIAGAMEEDEAIYYCSAWTGSGRHIG</sequence>
<dbReference type="InterPro" id="IPR013106">
    <property type="entry name" value="Ig_V-set"/>
</dbReference>
<dbReference type="SMART" id="SM00409">
    <property type="entry name" value="IG"/>
    <property type="match status" value="3"/>
</dbReference>
<keyword evidence="3" id="KW-1185">Reference proteome</keyword>
<dbReference type="InterPro" id="IPR036179">
    <property type="entry name" value="Ig-like_dom_sf"/>
</dbReference>
<comment type="caution">
    <text evidence="2">The sequence shown here is derived from an EMBL/GenBank/DDBJ whole genome shotgun (WGS) entry which is preliminary data.</text>
</comment>